<dbReference type="SUPFAM" id="SSF88713">
    <property type="entry name" value="Glycoside hydrolase/deacetylase"/>
    <property type="match status" value="1"/>
</dbReference>
<evidence type="ECO:0000256" key="3">
    <source>
        <dbReference type="ARBA" id="ARBA00022729"/>
    </source>
</evidence>
<dbReference type="STRING" id="1447883.A0A2B7XVR0"/>
<name>A0A2B7XVR0_POLH7</name>
<reference evidence="9 10" key="1">
    <citation type="submission" date="2017-10" db="EMBL/GenBank/DDBJ databases">
        <title>Comparative genomics in systemic dimorphic fungi from Ajellomycetaceae.</title>
        <authorList>
            <person name="Munoz J.F."/>
            <person name="Mcewen J.G."/>
            <person name="Clay O.K."/>
            <person name="Cuomo C.A."/>
        </authorList>
    </citation>
    <scope>NUCLEOTIDE SEQUENCE [LARGE SCALE GENOMIC DNA]</scope>
    <source>
        <strain evidence="9 10">UAMH7299</strain>
    </source>
</reference>
<dbReference type="EMBL" id="PDNA01000106">
    <property type="protein sequence ID" value="PGH13286.1"/>
    <property type="molecule type" value="Genomic_DNA"/>
</dbReference>
<keyword evidence="5" id="KW-0119">Carbohydrate metabolism</keyword>
<dbReference type="AlphaFoldDB" id="A0A2B7XVR0"/>
<evidence type="ECO:0000256" key="4">
    <source>
        <dbReference type="ARBA" id="ARBA00022801"/>
    </source>
</evidence>
<evidence type="ECO:0000313" key="10">
    <source>
        <dbReference type="Proteomes" id="UP000224634"/>
    </source>
</evidence>
<keyword evidence="6" id="KW-0170">Cobalt</keyword>
<evidence type="ECO:0000256" key="2">
    <source>
        <dbReference type="ARBA" id="ARBA00022723"/>
    </source>
</evidence>
<evidence type="ECO:0000256" key="5">
    <source>
        <dbReference type="ARBA" id="ARBA00023277"/>
    </source>
</evidence>
<dbReference type="Gene3D" id="3.20.20.370">
    <property type="entry name" value="Glycoside hydrolase/deacetylase"/>
    <property type="match status" value="1"/>
</dbReference>
<comment type="cofactor">
    <cofactor evidence="1">
        <name>Co(2+)</name>
        <dbReference type="ChEBI" id="CHEBI:48828"/>
    </cofactor>
</comment>
<accession>A0A2B7XVR0</accession>
<dbReference type="PROSITE" id="PS51677">
    <property type="entry name" value="NODB"/>
    <property type="match status" value="1"/>
</dbReference>
<organism evidence="9 10">
    <name type="scientific">Polytolypa hystricis (strain UAMH7299)</name>
    <dbReference type="NCBI Taxonomy" id="1447883"/>
    <lineage>
        <taxon>Eukaryota</taxon>
        <taxon>Fungi</taxon>
        <taxon>Dikarya</taxon>
        <taxon>Ascomycota</taxon>
        <taxon>Pezizomycotina</taxon>
        <taxon>Eurotiomycetes</taxon>
        <taxon>Eurotiomycetidae</taxon>
        <taxon>Onygenales</taxon>
        <taxon>Onygenales incertae sedis</taxon>
        <taxon>Polytolypa</taxon>
    </lineage>
</organism>
<proteinExistence type="predicted"/>
<feature type="signal peptide" evidence="7">
    <location>
        <begin position="1"/>
        <end position="24"/>
    </location>
</feature>
<dbReference type="GO" id="GO:0046872">
    <property type="term" value="F:metal ion binding"/>
    <property type="evidence" value="ECO:0007669"/>
    <property type="project" value="UniProtKB-KW"/>
</dbReference>
<dbReference type="CDD" id="cd10917">
    <property type="entry name" value="CE4_NodB_like_6s_7s"/>
    <property type="match status" value="1"/>
</dbReference>
<dbReference type="OrthoDB" id="2128708at2759"/>
<comment type="caution">
    <text evidence="9">The sequence shown here is derived from an EMBL/GenBank/DDBJ whole genome shotgun (WGS) entry which is preliminary data.</text>
</comment>
<dbReference type="Proteomes" id="UP000224634">
    <property type="component" value="Unassembled WGS sequence"/>
</dbReference>
<dbReference type="PANTHER" id="PTHR46471">
    <property type="entry name" value="CHITIN DEACETYLASE"/>
    <property type="match status" value="1"/>
</dbReference>
<dbReference type="InterPro" id="IPR002509">
    <property type="entry name" value="NODB_dom"/>
</dbReference>
<dbReference type="Pfam" id="PF01522">
    <property type="entry name" value="Polysacc_deac_1"/>
    <property type="match status" value="1"/>
</dbReference>
<keyword evidence="10" id="KW-1185">Reference proteome</keyword>
<keyword evidence="4" id="KW-0378">Hydrolase</keyword>
<gene>
    <name evidence="9" type="ORF">AJ80_06397</name>
</gene>
<evidence type="ECO:0000256" key="7">
    <source>
        <dbReference type="SAM" id="SignalP"/>
    </source>
</evidence>
<keyword evidence="2" id="KW-0479">Metal-binding</keyword>
<evidence type="ECO:0000259" key="8">
    <source>
        <dbReference type="PROSITE" id="PS51677"/>
    </source>
</evidence>
<feature type="chain" id="PRO_5012021718" description="NodB homology domain-containing protein" evidence="7">
    <location>
        <begin position="25"/>
        <end position="446"/>
    </location>
</feature>
<dbReference type="PANTHER" id="PTHR46471:SF6">
    <property type="entry name" value="GLYCOSYL HYDROLASE"/>
    <property type="match status" value="1"/>
</dbReference>
<evidence type="ECO:0000313" key="9">
    <source>
        <dbReference type="EMBL" id="PGH13286.1"/>
    </source>
</evidence>
<keyword evidence="3 7" id="KW-0732">Signal</keyword>
<dbReference type="GO" id="GO:0016810">
    <property type="term" value="F:hydrolase activity, acting on carbon-nitrogen (but not peptide) bonds"/>
    <property type="evidence" value="ECO:0007669"/>
    <property type="project" value="InterPro"/>
</dbReference>
<evidence type="ECO:0000256" key="1">
    <source>
        <dbReference type="ARBA" id="ARBA00001941"/>
    </source>
</evidence>
<protein>
    <recommendedName>
        <fullName evidence="8">NodB homology domain-containing protein</fullName>
    </recommendedName>
</protein>
<dbReference type="InterPro" id="IPR011330">
    <property type="entry name" value="Glyco_hydro/deAcase_b/a-brl"/>
</dbReference>
<feature type="domain" description="NodB homology" evidence="8">
    <location>
        <begin position="208"/>
        <end position="395"/>
    </location>
</feature>
<sequence length="446" mass="50903">MGTSLRTRFLSAAFLLSALHTALAEIDAGPFQDYSSVLVIDTFPTAWQNDLGAWHGAEEGMQAEFGPGYVSLYASQSEQIFHTKVAPTCRDMSEFAGMYLHIAFEGTTQFTISLQQHNEACDQGVSPAPETWDSIEAARYARGNDIYIPIWHFNIDLSRTVAVSFHGFYTQESLRLYKVEITASLPWDFYVPDKLPSGTVVLKCRRPNSFAFGIDDGKPKYAREVMDILEEEGVKVTFFAVGNGLVDPFAPFQQVYREMSERGHQIALHSYSHPRLESLQTKEEIDYQFTENMRVLRETLGLESKYFRPPYGVVGARTRQSFAALVDDPYIVNWSVDIEDWLWAESKTPRKQVDAFRRDLNKGGDLAVLHFLNRSTVRYLRDVINLVRQAGKDIMRVDQCMYDPDAPPIEWAWMRPGNGTQRIGHQNSTIGRNMTAVKEKRWHRDL</sequence>
<dbReference type="GO" id="GO:0005975">
    <property type="term" value="P:carbohydrate metabolic process"/>
    <property type="evidence" value="ECO:0007669"/>
    <property type="project" value="InterPro"/>
</dbReference>
<evidence type="ECO:0000256" key="6">
    <source>
        <dbReference type="ARBA" id="ARBA00023285"/>
    </source>
</evidence>